<dbReference type="Pfam" id="PF00374">
    <property type="entry name" value="NiFeSe_Hases"/>
    <property type="match status" value="1"/>
</dbReference>
<dbReference type="Gene3D" id="1.10.645.10">
    <property type="entry name" value="Cytochrome-c3 Hydrogenase, chain B"/>
    <property type="match status" value="1"/>
</dbReference>
<evidence type="ECO:0000313" key="2">
    <source>
        <dbReference type="EMBL" id="OYD82983.1"/>
    </source>
</evidence>
<dbReference type="RefSeq" id="WP_094304825.1">
    <property type="nucleotide sequence ID" value="NZ_NOWT01000017.1"/>
</dbReference>
<keyword evidence="1" id="KW-0460">Magnesium</keyword>
<keyword evidence="1" id="KW-0408">Iron</keyword>
<accession>A0A235HBV2</accession>
<dbReference type="PANTHER" id="PTHR42958">
    <property type="entry name" value="HYDROGENASE-2 LARGE CHAIN"/>
    <property type="match status" value="1"/>
</dbReference>
<keyword evidence="2" id="KW-0614">Plasmid</keyword>
<reference evidence="2 3" key="1">
    <citation type="submission" date="2017-07" db="EMBL/GenBank/DDBJ databases">
        <title>Whole genome sequence of Azospirillum brasilense 2A1, a potential biofertilizer strain.</title>
        <authorList>
            <person name="Fontana C.A."/>
            <person name="Toffoli L.M."/>
            <person name="Salazar S.M."/>
            <person name="Puglisi E."/>
            <person name="Pedraza R."/>
            <person name="Bassi D."/>
            <person name="Cocconcelli P.S."/>
        </authorList>
    </citation>
    <scope>NUCLEOTIDE SEQUENCE [LARGE SCALE GENOMIC DNA]</scope>
    <source>
        <strain evidence="2 3">2A1</strain>
        <plasmid evidence="2">unnamed</plasmid>
    </source>
</reference>
<dbReference type="PANTHER" id="PTHR42958:SF4">
    <property type="entry name" value="HYDROGENASE EXPRESSION_FORMATION PROTEIN HUPK"/>
    <property type="match status" value="1"/>
</dbReference>
<feature type="binding site" evidence="1">
    <location>
        <position position="347"/>
    </location>
    <ligand>
        <name>Mg(2+)</name>
        <dbReference type="ChEBI" id="CHEBI:18420"/>
    </ligand>
</feature>
<feature type="binding site" evidence="1">
    <location>
        <position position="388"/>
    </location>
    <ligand>
        <name>Ni(2+)</name>
        <dbReference type="ChEBI" id="CHEBI:49786"/>
    </ligand>
</feature>
<proteinExistence type="predicted"/>
<dbReference type="InterPro" id="IPR001501">
    <property type="entry name" value="Ni-dep_hyd_lsu"/>
</dbReference>
<dbReference type="AlphaFoldDB" id="A0A235HBV2"/>
<dbReference type="InterPro" id="IPR029014">
    <property type="entry name" value="NiFe-Hase_large"/>
</dbReference>
<keyword evidence="1" id="KW-0479">Metal-binding</keyword>
<dbReference type="SUPFAM" id="SSF56762">
    <property type="entry name" value="HydB/Nqo4-like"/>
    <property type="match status" value="1"/>
</dbReference>
<sequence length="399" mass="40912">MNGTGAGLKGAGLEGAGLEGSVSVRLETAAGRVRAVSVKVRRPAAARALCGRTPEEAMRLVPLLFSLCGTAQSLAALEALEDALGLDTRPHDAARALLADAEAATNHAWQVLMDWPARLGEAPQPKALAGLRAAAAAIHPALYPTRDGLRPGGGSLRPDRTALATAIAILRDGLERAVFATPAPVDVAELERWANAGRTSVARLMHRLLAPDMAGFGACGVSALAPHPAGWFGERLSADAAFSGLPRQDGAPAHTGPLARQTAHPLVAALLARHGPGLAAHGAARLVELAGLAKRLASRADRLADAEPAPGTGTARHGAGSGVVETARGRLAHWLRIEDGRIADYRIVAPTEWNFAADGPLAQGLAGVEADGALAERTALLVAALDPCVACVVTIQDED</sequence>
<evidence type="ECO:0008006" key="4">
    <source>
        <dbReference type="Google" id="ProtNLM"/>
    </source>
</evidence>
<comment type="cofactor">
    <cofactor evidence="1">
        <name>Ni(2+)</name>
        <dbReference type="ChEBI" id="CHEBI:49786"/>
    </cofactor>
</comment>
<name>A0A235HBV2_AZOBR</name>
<dbReference type="Proteomes" id="UP000215367">
    <property type="component" value="Unassembled WGS sequence"/>
</dbReference>
<dbReference type="GO" id="GO:0016151">
    <property type="term" value="F:nickel cation binding"/>
    <property type="evidence" value="ECO:0007669"/>
    <property type="project" value="InterPro"/>
</dbReference>
<comment type="cofactor">
    <cofactor evidence="1">
        <name>Fe cation</name>
        <dbReference type="ChEBI" id="CHEBI:24875"/>
    </cofactor>
</comment>
<dbReference type="EMBL" id="NOWT01000017">
    <property type="protein sequence ID" value="OYD82983.1"/>
    <property type="molecule type" value="Genomic_DNA"/>
</dbReference>
<dbReference type="InterPro" id="IPR050867">
    <property type="entry name" value="NiFe/NiFeSe_hydrgnase_LSU"/>
</dbReference>
<geneLocation type="plasmid" evidence="2">
    <name>unnamed</name>
</geneLocation>
<organism evidence="2 3">
    <name type="scientific">Azospirillum brasilense</name>
    <dbReference type="NCBI Taxonomy" id="192"/>
    <lineage>
        <taxon>Bacteria</taxon>
        <taxon>Pseudomonadati</taxon>
        <taxon>Pseudomonadota</taxon>
        <taxon>Alphaproteobacteria</taxon>
        <taxon>Rhodospirillales</taxon>
        <taxon>Azospirillaceae</taxon>
        <taxon>Azospirillum</taxon>
    </lineage>
</organism>
<comment type="caution">
    <text evidence="2">The sequence shown here is derived from an EMBL/GenBank/DDBJ whole genome shotgun (WGS) entry which is preliminary data.</text>
</comment>
<gene>
    <name evidence="2" type="ORF">CHT98_17740</name>
</gene>
<keyword evidence="1" id="KW-0533">Nickel</keyword>
<evidence type="ECO:0000313" key="3">
    <source>
        <dbReference type="Proteomes" id="UP000215367"/>
    </source>
</evidence>
<protein>
    <recommendedName>
        <fullName evidence="4">Hydrogenase</fullName>
    </recommendedName>
</protein>
<evidence type="ECO:0000256" key="1">
    <source>
        <dbReference type="PIRSR" id="PIRSR601501-1"/>
    </source>
</evidence>
<feature type="binding site" evidence="1">
    <location>
        <position position="391"/>
    </location>
    <ligand>
        <name>Fe cation</name>
        <dbReference type="ChEBI" id="CHEBI:24875"/>
    </ligand>
</feature>